<dbReference type="SUPFAM" id="SSF46785">
    <property type="entry name" value="Winged helix' DNA-binding domain"/>
    <property type="match status" value="1"/>
</dbReference>
<reference evidence="5 6" key="1">
    <citation type="submission" date="2023-02" db="EMBL/GenBank/DDBJ databases">
        <title>Oceanobacillus kimchii IFOP_LL358 isolated form Alexandrium catenella lab strain.</title>
        <authorList>
            <person name="Gajardo G."/>
            <person name="Ueki S."/>
            <person name="Maruyama F."/>
        </authorList>
    </citation>
    <scope>NUCLEOTIDE SEQUENCE [LARGE SCALE GENOMIC DNA]</scope>
    <source>
        <strain evidence="5 6">IFOP_LL358</strain>
    </source>
</reference>
<accession>A0ABQ5TII1</accession>
<sequence>MNDEEKITKIIHSFREVNRFFYKQMWHHANDLGITVVQLQTMKYISEQPNISLQQLAEKMNINKSTVSSTVDRLVKASFIKREQSTSDRRAINLNLTEEGKKKEAEGKKLFHARLHELSEVSDEDTESLFRLHQLIKEKLAVERSDQHEG</sequence>
<protein>
    <submittedName>
        <fullName evidence="5">MarR family transcriptional regulator</fullName>
    </submittedName>
</protein>
<evidence type="ECO:0000256" key="2">
    <source>
        <dbReference type="ARBA" id="ARBA00023125"/>
    </source>
</evidence>
<dbReference type="InterPro" id="IPR023187">
    <property type="entry name" value="Tscrpt_reg_MarR-type_CS"/>
</dbReference>
<feature type="domain" description="HTH marR-type" evidence="4">
    <location>
        <begin position="1"/>
        <end position="138"/>
    </location>
</feature>
<keyword evidence="2" id="KW-0238">DNA-binding</keyword>
<dbReference type="Gene3D" id="1.10.10.10">
    <property type="entry name" value="Winged helix-like DNA-binding domain superfamily/Winged helix DNA-binding domain"/>
    <property type="match status" value="1"/>
</dbReference>
<dbReference type="InterPro" id="IPR039422">
    <property type="entry name" value="MarR/SlyA-like"/>
</dbReference>
<keyword evidence="1" id="KW-0805">Transcription regulation</keyword>
<dbReference type="InterPro" id="IPR000835">
    <property type="entry name" value="HTH_MarR-typ"/>
</dbReference>
<dbReference type="PROSITE" id="PS50995">
    <property type="entry name" value="HTH_MARR_2"/>
    <property type="match status" value="1"/>
</dbReference>
<dbReference type="RefSeq" id="WP_017798830.1">
    <property type="nucleotide sequence ID" value="NZ_BSKO01000001.1"/>
</dbReference>
<dbReference type="PRINTS" id="PR00598">
    <property type="entry name" value="HTHMARR"/>
</dbReference>
<proteinExistence type="predicted"/>
<dbReference type="SMART" id="SM00347">
    <property type="entry name" value="HTH_MARR"/>
    <property type="match status" value="1"/>
</dbReference>
<keyword evidence="3" id="KW-0804">Transcription</keyword>
<dbReference type="InterPro" id="IPR036388">
    <property type="entry name" value="WH-like_DNA-bd_sf"/>
</dbReference>
<name>A0ABQ5TII1_9BACI</name>
<evidence type="ECO:0000313" key="5">
    <source>
        <dbReference type="EMBL" id="GLO64287.1"/>
    </source>
</evidence>
<evidence type="ECO:0000256" key="3">
    <source>
        <dbReference type="ARBA" id="ARBA00023163"/>
    </source>
</evidence>
<dbReference type="PANTHER" id="PTHR33164">
    <property type="entry name" value="TRANSCRIPTIONAL REGULATOR, MARR FAMILY"/>
    <property type="match status" value="1"/>
</dbReference>
<organism evidence="5 6">
    <name type="scientific">Oceanobacillus kimchii</name>
    <dbReference type="NCBI Taxonomy" id="746691"/>
    <lineage>
        <taxon>Bacteria</taxon>
        <taxon>Bacillati</taxon>
        <taxon>Bacillota</taxon>
        <taxon>Bacilli</taxon>
        <taxon>Bacillales</taxon>
        <taxon>Bacillaceae</taxon>
        <taxon>Oceanobacillus</taxon>
    </lineage>
</organism>
<dbReference type="PANTHER" id="PTHR33164:SF102">
    <property type="entry name" value="TRANSCRIPTIONAL REGULATORY PROTEIN"/>
    <property type="match status" value="1"/>
</dbReference>
<keyword evidence="6" id="KW-1185">Reference proteome</keyword>
<dbReference type="InterPro" id="IPR036390">
    <property type="entry name" value="WH_DNA-bd_sf"/>
</dbReference>
<gene>
    <name evidence="5" type="ORF">MACH08_00710</name>
</gene>
<evidence type="ECO:0000256" key="1">
    <source>
        <dbReference type="ARBA" id="ARBA00023015"/>
    </source>
</evidence>
<dbReference type="Pfam" id="PF01047">
    <property type="entry name" value="MarR"/>
    <property type="match status" value="1"/>
</dbReference>
<evidence type="ECO:0000313" key="6">
    <source>
        <dbReference type="Proteomes" id="UP001275436"/>
    </source>
</evidence>
<dbReference type="EMBL" id="BSKO01000001">
    <property type="protein sequence ID" value="GLO64287.1"/>
    <property type="molecule type" value="Genomic_DNA"/>
</dbReference>
<evidence type="ECO:0000259" key="4">
    <source>
        <dbReference type="PROSITE" id="PS50995"/>
    </source>
</evidence>
<dbReference type="Proteomes" id="UP001275436">
    <property type="component" value="Unassembled WGS sequence"/>
</dbReference>
<comment type="caution">
    <text evidence="5">The sequence shown here is derived from an EMBL/GenBank/DDBJ whole genome shotgun (WGS) entry which is preliminary data.</text>
</comment>
<dbReference type="PROSITE" id="PS01117">
    <property type="entry name" value="HTH_MARR_1"/>
    <property type="match status" value="1"/>
</dbReference>